<evidence type="ECO:0000313" key="4">
    <source>
        <dbReference type="EMBL" id="KAK2950735.1"/>
    </source>
</evidence>
<dbReference type="SUPFAM" id="SSF100934">
    <property type="entry name" value="Heat shock protein 70kD (HSP70), C-terminal subdomain"/>
    <property type="match status" value="1"/>
</dbReference>
<feature type="region of interest" description="Disordered" evidence="3">
    <location>
        <begin position="535"/>
        <end position="572"/>
    </location>
</feature>
<feature type="region of interest" description="Disordered" evidence="3">
    <location>
        <begin position="921"/>
        <end position="944"/>
    </location>
</feature>
<name>A0ABQ9XH40_9EUKA</name>
<gene>
    <name evidence="4" type="ORF">BLNAU_14406</name>
</gene>
<dbReference type="InterPro" id="IPR043129">
    <property type="entry name" value="ATPase_NBD"/>
</dbReference>
<dbReference type="InterPro" id="IPR029048">
    <property type="entry name" value="HSP70_C_sf"/>
</dbReference>
<feature type="compositionally biased region" description="Basic and acidic residues" evidence="3">
    <location>
        <begin position="921"/>
        <end position="937"/>
    </location>
</feature>
<dbReference type="Gene3D" id="1.20.1270.10">
    <property type="match status" value="1"/>
</dbReference>
<keyword evidence="2" id="KW-0067">ATP-binding</keyword>
<dbReference type="EMBL" id="JARBJD010000131">
    <property type="protein sequence ID" value="KAK2950735.1"/>
    <property type="molecule type" value="Genomic_DNA"/>
</dbReference>
<evidence type="ECO:0000256" key="3">
    <source>
        <dbReference type="SAM" id="MobiDB-lite"/>
    </source>
</evidence>
<dbReference type="PANTHER" id="PTHR45639">
    <property type="entry name" value="HSC70CB, ISOFORM G-RELATED"/>
    <property type="match status" value="1"/>
</dbReference>
<evidence type="ECO:0000313" key="5">
    <source>
        <dbReference type="Proteomes" id="UP001281761"/>
    </source>
</evidence>
<dbReference type="SUPFAM" id="SSF53067">
    <property type="entry name" value="Actin-like ATPase domain"/>
    <property type="match status" value="2"/>
</dbReference>
<evidence type="ECO:0000256" key="1">
    <source>
        <dbReference type="ARBA" id="ARBA00022741"/>
    </source>
</evidence>
<feature type="region of interest" description="Disordered" evidence="3">
    <location>
        <begin position="830"/>
        <end position="857"/>
    </location>
</feature>
<reference evidence="4 5" key="1">
    <citation type="journal article" date="2022" name="bioRxiv">
        <title>Genomics of Preaxostyla Flagellates Illuminates Evolutionary Transitions and the Path Towards Mitochondrial Loss.</title>
        <authorList>
            <person name="Novak L.V.F."/>
            <person name="Treitli S.C."/>
            <person name="Pyrih J."/>
            <person name="Halakuc P."/>
            <person name="Pipaliya S.V."/>
            <person name="Vacek V."/>
            <person name="Brzon O."/>
            <person name="Soukal P."/>
            <person name="Eme L."/>
            <person name="Dacks J.B."/>
            <person name="Karnkowska A."/>
            <person name="Elias M."/>
            <person name="Hampl V."/>
        </authorList>
    </citation>
    <scope>NUCLEOTIDE SEQUENCE [LARGE SCALE GENOMIC DNA]</scope>
    <source>
        <strain evidence="4">NAU3</strain>
        <tissue evidence="4">Gut</tissue>
    </source>
</reference>
<dbReference type="Pfam" id="PF00012">
    <property type="entry name" value="HSP70"/>
    <property type="match status" value="1"/>
</dbReference>
<feature type="compositionally biased region" description="Low complexity" evidence="3">
    <location>
        <begin position="690"/>
        <end position="715"/>
    </location>
</feature>
<keyword evidence="5" id="KW-1185">Reference proteome</keyword>
<proteinExistence type="predicted"/>
<dbReference type="Proteomes" id="UP001281761">
    <property type="component" value="Unassembled WGS sequence"/>
</dbReference>
<evidence type="ECO:0000256" key="2">
    <source>
        <dbReference type="ARBA" id="ARBA00022840"/>
    </source>
</evidence>
<organism evidence="4 5">
    <name type="scientific">Blattamonas nauphoetae</name>
    <dbReference type="NCBI Taxonomy" id="2049346"/>
    <lineage>
        <taxon>Eukaryota</taxon>
        <taxon>Metamonada</taxon>
        <taxon>Preaxostyla</taxon>
        <taxon>Oxymonadida</taxon>
        <taxon>Blattamonas</taxon>
    </lineage>
</organism>
<dbReference type="Gene3D" id="3.90.640.10">
    <property type="entry name" value="Actin, Chain A, domain 4"/>
    <property type="match status" value="1"/>
</dbReference>
<protein>
    <submittedName>
        <fullName evidence="4">Hsp70 protein</fullName>
    </submittedName>
</protein>
<accession>A0ABQ9XH40</accession>
<dbReference type="Gene3D" id="3.30.420.40">
    <property type="match status" value="2"/>
</dbReference>
<feature type="region of interest" description="Disordered" evidence="3">
    <location>
        <begin position="690"/>
        <end position="724"/>
    </location>
</feature>
<dbReference type="InterPro" id="IPR013126">
    <property type="entry name" value="Hsp_70_fam"/>
</dbReference>
<comment type="caution">
    <text evidence="4">The sequence shown here is derived from an EMBL/GenBank/DDBJ whole genome shotgun (WGS) entry which is preliminary data.</text>
</comment>
<keyword evidence="1" id="KW-0547">Nucleotide-binding</keyword>
<sequence>MSSEQNPWPCFGIDFGTSSTVISAPLRSFMKSSSLSSNLSQFISCTLNGDGERSYPTQLVLENNVRRIPRNSERSHQITAFKEKLGEYKRMNVPSVDWKCNELYLQSHIFESPYRSTNVLSAFSVEQITGMFLRKVIDECVGPADTPQNSSKSIPQTTQKDFLSRASVVLSVPTSWNQSQRQALLAAAEICSLNVLSVVYETTAAAIAFTQLKYVLLQHPISPFTLVIIDCGSSALHISFFHLSRMKNGTRLTSLSHVWSLDVSGNRMTQLLVDEVQRRLLEAYPASSTLIRDDLDFGQTLWDLCENIKICLSSEVSVTKSISLGEGKSDASVTVTRTEYEALIAPLAEILENTVKSGVDDALARISRLTQETSMSSSFSLYSEADTSTLKLDAIELIGQATRTPFLQNVLETLFGACKLTHSQDLSISPSPVSTSSRPLFVSPESIPCYPDLGVKVRRTLSDSEAVSYGCAVLADHLQIADFVRMKKEENSEIPLPSLIEQLDRTLDLEIGKRRRLELTEILTRDVVVYARHRPTPTFSRPSDESAADTIRADSPSSDDEPHPPVDFPFSPFSVPSDAASKSVLFRKGDPYTTKSTVFLPLPTHSSELTEVLVEAHTPQTPSLSHNSPDFAVPSCLSAMLVECPESTTSVGIVGEIDSSGIVSLQHVIAVPPSTENDTPLPIQQPTPVHPTTHFPVAPRTTSPHSITTPSTLPASTPPPNLADAVTLSPHVLYTGRTDPRVMQQWVDEELKMLRQDMRQKDSETKRAQLEDLCLTLETELGSGKRQMKQQDEAELRLKLGEIRTWLGDQPTRPDVGELKRKTQDLESLVSRMDKKQKEDEKRKKERDSLRKTVQKAQKHVPRLSALRTLFESEVAAFERALDNAEQLLDSQEEPGSTNQFRKNRERLETVTTTIEELMRRRDGMRKGEGKEKDRTDSNQSNKTVHSVMLNTQQSFATRPTPPDDLTCPDSFWGSSTGWPRYMAIEDDNTITPTALTRSDVSCTVFRFELAGCHADDIRVAIVDDGLSVEAVKRNGTQSRVDALYDFLNQISTLPIDTSVTQHFSIVVPLPTFSCKQVISSEFTNDILYIYFENEGDE</sequence>
<feature type="compositionally biased region" description="Basic and acidic residues" evidence="3">
    <location>
        <begin position="832"/>
        <end position="851"/>
    </location>
</feature>